<feature type="region of interest" description="Disordered" evidence="11">
    <location>
        <begin position="473"/>
        <end position="579"/>
    </location>
</feature>
<feature type="compositionally biased region" description="Basic and acidic residues" evidence="11">
    <location>
        <begin position="1275"/>
        <end position="1288"/>
    </location>
</feature>
<keyword evidence="9 10" id="KW-0131">Cell cycle</keyword>
<organism evidence="14 15">
    <name type="scientific">Syncephalastrum racemosum</name>
    <name type="common">Filamentous fungus</name>
    <dbReference type="NCBI Taxonomy" id="13706"/>
    <lineage>
        <taxon>Eukaryota</taxon>
        <taxon>Fungi</taxon>
        <taxon>Fungi incertae sedis</taxon>
        <taxon>Mucoromycota</taxon>
        <taxon>Mucoromycotina</taxon>
        <taxon>Mucoromycetes</taxon>
        <taxon>Mucorales</taxon>
        <taxon>Syncephalastraceae</taxon>
        <taxon>Syncephalastrum</taxon>
    </lineage>
</organism>
<dbReference type="PANTHER" id="PTHR14222">
    <property type="entry name" value="CONDENSIN"/>
    <property type="match status" value="1"/>
</dbReference>
<dbReference type="InterPro" id="IPR026971">
    <property type="entry name" value="CND1/NCAPD3"/>
</dbReference>
<dbReference type="Gene3D" id="1.25.10.10">
    <property type="entry name" value="Leucine-rich Repeat Variant"/>
    <property type="match status" value="2"/>
</dbReference>
<feature type="compositionally biased region" description="Basic residues" evidence="11">
    <location>
        <begin position="1316"/>
        <end position="1327"/>
    </location>
</feature>
<dbReference type="SUPFAM" id="SSF48371">
    <property type="entry name" value="ARM repeat"/>
    <property type="match status" value="1"/>
</dbReference>
<protein>
    <recommendedName>
        <fullName evidence="10">Condensin complex subunit 1</fullName>
    </recommendedName>
</protein>
<feature type="domain" description="Condensin complex subunit 1 N-terminal" evidence="13">
    <location>
        <begin position="78"/>
        <end position="232"/>
    </location>
</feature>
<feature type="compositionally biased region" description="Low complexity" evidence="11">
    <location>
        <begin position="1304"/>
        <end position="1315"/>
    </location>
</feature>
<keyword evidence="6 10" id="KW-0498">Mitosis</keyword>
<dbReference type="Pfam" id="PF12717">
    <property type="entry name" value="Cnd1"/>
    <property type="match status" value="1"/>
</dbReference>
<feature type="compositionally biased region" description="Basic and acidic residues" evidence="11">
    <location>
        <begin position="557"/>
        <end position="574"/>
    </location>
</feature>
<dbReference type="Pfam" id="PF12922">
    <property type="entry name" value="Cnd1_N"/>
    <property type="match status" value="1"/>
</dbReference>
<dbReference type="GO" id="GO:0007076">
    <property type="term" value="P:mitotic chromosome condensation"/>
    <property type="evidence" value="ECO:0007669"/>
    <property type="project" value="InterPro"/>
</dbReference>
<feature type="domain" description="Condensin complex subunit 1 C-terminal" evidence="12">
    <location>
        <begin position="1056"/>
        <end position="1219"/>
    </location>
</feature>
<comment type="function">
    <text evidence="10">Regulatory subunit of the condensin complex, a complex required for conversion of interphase chromatin into mitotic-like condense chromosomes. The condensin complex probably introduces positive supercoils into relaxed DNA in the presence of type I topoisomerases and converts nicked DNA into positive knotted forms in the presence of type II topoisomerases.</text>
</comment>
<reference evidence="14 15" key="1">
    <citation type="submission" date="2016-07" db="EMBL/GenBank/DDBJ databases">
        <title>Pervasive Adenine N6-methylation of Active Genes in Fungi.</title>
        <authorList>
            <consortium name="DOE Joint Genome Institute"/>
            <person name="Mondo S.J."/>
            <person name="Dannebaum R.O."/>
            <person name="Kuo R.C."/>
            <person name="Labutti K."/>
            <person name="Haridas S."/>
            <person name="Kuo A."/>
            <person name="Salamov A."/>
            <person name="Ahrendt S.R."/>
            <person name="Lipzen A."/>
            <person name="Sullivan W."/>
            <person name="Andreopoulos W.B."/>
            <person name="Clum A."/>
            <person name="Lindquist E."/>
            <person name="Daum C."/>
            <person name="Ramamoorthy G.K."/>
            <person name="Gryganskyi A."/>
            <person name="Culley D."/>
            <person name="Magnuson J.K."/>
            <person name="James T.Y."/>
            <person name="O'Malley M.A."/>
            <person name="Stajich J.E."/>
            <person name="Spatafora J.W."/>
            <person name="Visel A."/>
            <person name="Grigoriev I.V."/>
        </authorList>
    </citation>
    <scope>NUCLEOTIDE SEQUENCE [LARGE SCALE GENOMIC DNA]</scope>
    <source>
        <strain evidence="14 15">NRRL 2496</strain>
    </source>
</reference>
<keyword evidence="5 10" id="KW-0132">Cell division</keyword>
<dbReference type="GO" id="GO:0000796">
    <property type="term" value="C:condensin complex"/>
    <property type="evidence" value="ECO:0007669"/>
    <property type="project" value="TreeGrafter"/>
</dbReference>
<sequence>MTTDFVLHDELLRLQEEDILNYPIPNEVQVQGKTDAELSQYLNDITDRIEDSSDNIADPYVFDKIRSFFKYFQSVSPRTSKRLIDIVLSAFKSEIRATEDDLKANDKETFASHRQYLELYGFLIHWLLIQIEEASSSMTAKTKQKKGRDEDKSGEWGAEKKSAYDLVGHLLELKLTKIWTLTPERGTFIGLFTKPAYQLFENSANMKLPAIKSRAFKIVALCVKQYDQLFAAQTTIMQNLQYWDHTAEPMAEFLNYLNTQHDFTQLTDEILREISNKEFKDATTKEVKDTPNPKTFATFLTTLATLAPKAILKNLGLLVHQLDSESYNIRMAIIDVIAGLIVHLTEQSDDNPGQKEQINGFFDILEERMLDPIAFVRSRVLQAYLRLLDLRVKFPKRRNALTSLAVRHLEDKSSIVRKYAIRVLTRLISTHPYSMYGGELDLKDWEKKLEKIKSEIEASTTEDEMTEQAVLSNITNELSQSSPDGARSEVLTNGDKEADDKEGEKDDEDKQGGSVNGGDEDAEMSEAQDEDEENAENTEKSNEKTSKITDADNAENASDKPDDPSVEANSDKTSKAPKTVISAEKMQQLVLLRKFHTDAIKFIQQLHAAVPTICQLLSSKSKPEVLEAMDFLVMAYNYKIQAAQEGIRKMLHLIWTKDTSDEGKGVKMKLLQCYNELYFAPDAKLSRKENINSITRNLIQLTFNTTLAELTSLEELLGVVMTENKLPPAVIEKLWAVYGFTKGNIPKAQRTGAIIILSMLAKTRPEIVSEKINLLLRIGLGQLGKADLTLARHTCIALQRLTGPKSKEKGRSLHEGTRYPMSHPMFSKLKDIIESPSKSTEWFSVTEQAINTIYSLGHHPDVLCSEIIRSKTSRVFFNESTPSMTPSSDNGDQMEVEYDTSMSQQALPYPQHPVYQNAMDLSQLLFIVGHVALKQIVHLEYVEAAWKKKSKKEDDTKKDASMEDELEQVGGTAEDDIGDTITHIRERELLFGPKSLLARYGPLLTEICARNKIYTDRTLQITATLALAKFMCVSSDYCEKNLQLLFTILERSKDPVIRSNIVIALGDMAVCFNTLIDENISFLYNRLGDENSSVKKNAVMVLTHLILNGMVKVKGQISEMAKCLEDEDQRIADLAKLFFTELATKDNAIYNNLPDIISNLTNCEPKVEEESFRRIMRFIFSFEFAEKEKQAENVVDKLCQRFANTDDTRIWRDIAYCLSLLPFKSERSFRRLLEDMPYYQDKLHEEGVYKSFTEIISKGRLQKLTKPELKSAIDEFEQRIQRKTGEGKEGDEDAYEEQTPGPSVPTTRRQSTRTSARSKGKATRKAKAPATTKKPPARATRKRRRAFAESEDEEEGDEDDGEEDVEETQGEGSDGGGDDENDEGEDAMDEDE</sequence>
<dbReference type="STRING" id="13706.A0A1X2H3M3"/>
<dbReference type="InterPro" id="IPR024324">
    <property type="entry name" value="Condensin_cplx_su1_N"/>
</dbReference>
<evidence type="ECO:0000256" key="8">
    <source>
        <dbReference type="ARBA" id="ARBA00023242"/>
    </source>
</evidence>
<name>A0A1X2H3M3_SYNRA</name>
<dbReference type="FunCoup" id="A0A1X2H3M3">
    <property type="interactions" value="309"/>
</dbReference>
<evidence type="ECO:0000256" key="1">
    <source>
        <dbReference type="ARBA" id="ARBA00004123"/>
    </source>
</evidence>
<evidence type="ECO:0000256" key="2">
    <source>
        <dbReference type="ARBA" id="ARBA00004286"/>
    </source>
</evidence>
<evidence type="ECO:0000256" key="6">
    <source>
        <dbReference type="ARBA" id="ARBA00022776"/>
    </source>
</evidence>
<dbReference type="PANTHER" id="PTHR14222:SF2">
    <property type="entry name" value="CONDENSIN COMPLEX SUBUNIT 1"/>
    <property type="match status" value="1"/>
</dbReference>
<evidence type="ECO:0000256" key="9">
    <source>
        <dbReference type="ARBA" id="ARBA00023306"/>
    </source>
</evidence>
<dbReference type="InterPro" id="IPR016024">
    <property type="entry name" value="ARM-type_fold"/>
</dbReference>
<evidence type="ECO:0000256" key="5">
    <source>
        <dbReference type="ARBA" id="ARBA00022618"/>
    </source>
</evidence>
<evidence type="ECO:0000256" key="10">
    <source>
        <dbReference type="PIRNR" id="PIRNR017127"/>
    </source>
</evidence>
<feature type="compositionally biased region" description="Acidic residues" evidence="11">
    <location>
        <begin position="518"/>
        <end position="536"/>
    </location>
</feature>
<feature type="region of interest" description="Disordered" evidence="11">
    <location>
        <begin position="1275"/>
        <end position="1392"/>
    </location>
</feature>
<gene>
    <name evidence="14" type="ORF">BCR43DRAFT_496177</name>
</gene>
<dbReference type="GO" id="GO:0010032">
    <property type="term" value="P:meiotic chromosome condensation"/>
    <property type="evidence" value="ECO:0007669"/>
    <property type="project" value="TreeGrafter"/>
</dbReference>
<comment type="caution">
    <text evidence="14">The sequence shown here is derived from an EMBL/GenBank/DDBJ whole genome shotgun (WGS) entry which is preliminary data.</text>
</comment>
<dbReference type="OMA" id="DVIAKLW"/>
<dbReference type="OrthoDB" id="436262at2759"/>
<dbReference type="InterPro" id="IPR007673">
    <property type="entry name" value="Condensin_cplx_su1"/>
</dbReference>
<dbReference type="PIRSF" id="PIRSF017127">
    <property type="entry name" value="Condensin_D2"/>
    <property type="match status" value="1"/>
</dbReference>
<evidence type="ECO:0000256" key="7">
    <source>
        <dbReference type="ARBA" id="ARBA00023067"/>
    </source>
</evidence>
<accession>A0A1X2H3M3</accession>
<dbReference type="InterPro" id="IPR032682">
    <property type="entry name" value="Cnd1_C"/>
</dbReference>
<feature type="compositionally biased region" description="Polar residues" evidence="11">
    <location>
        <begin position="473"/>
        <end position="483"/>
    </location>
</feature>
<evidence type="ECO:0000256" key="11">
    <source>
        <dbReference type="SAM" id="MobiDB-lite"/>
    </source>
</evidence>
<dbReference type="GO" id="GO:0051301">
    <property type="term" value="P:cell division"/>
    <property type="evidence" value="ECO:0007669"/>
    <property type="project" value="UniProtKB-KW"/>
</dbReference>
<dbReference type="GO" id="GO:0005634">
    <property type="term" value="C:nucleus"/>
    <property type="evidence" value="ECO:0007669"/>
    <property type="project" value="UniProtKB-SubCell"/>
</dbReference>
<feature type="compositionally biased region" description="Acidic residues" evidence="11">
    <location>
        <begin position="1376"/>
        <end position="1392"/>
    </location>
</feature>
<dbReference type="GO" id="GO:0000779">
    <property type="term" value="C:condensed chromosome, centromeric region"/>
    <property type="evidence" value="ECO:0007669"/>
    <property type="project" value="TreeGrafter"/>
</dbReference>
<keyword evidence="4" id="KW-0158">Chromosome</keyword>
<dbReference type="InterPro" id="IPR011989">
    <property type="entry name" value="ARM-like"/>
</dbReference>
<evidence type="ECO:0000313" key="14">
    <source>
        <dbReference type="EMBL" id="ORY93004.1"/>
    </source>
</evidence>
<feature type="compositionally biased region" description="Acidic residues" evidence="11">
    <location>
        <begin position="1349"/>
        <end position="1369"/>
    </location>
</feature>
<feature type="compositionally biased region" description="Basic and acidic residues" evidence="11">
    <location>
        <begin position="537"/>
        <end position="550"/>
    </location>
</feature>
<evidence type="ECO:0000256" key="4">
    <source>
        <dbReference type="ARBA" id="ARBA00022454"/>
    </source>
</evidence>
<evidence type="ECO:0000259" key="13">
    <source>
        <dbReference type="Pfam" id="PF12922"/>
    </source>
</evidence>
<keyword evidence="15" id="KW-1185">Reference proteome</keyword>
<evidence type="ECO:0000256" key="3">
    <source>
        <dbReference type="ARBA" id="ARBA00009606"/>
    </source>
</evidence>
<evidence type="ECO:0000259" key="12">
    <source>
        <dbReference type="Pfam" id="PF12717"/>
    </source>
</evidence>
<feature type="compositionally biased region" description="Basic and acidic residues" evidence="11">
    <location>
        <begin position="494"/>
        <end position="511"/>
    </location>
</feature>
<keyword evidence="8" id="KW-0539">Nucleus</keyword>
<comment type="similarity">
    <text evidence="3 10">Belongs to the CND1 (condensin subunit 1) family.</text>
</comment>
<proteinExistence type="inferred from homology"/>
<dbReference type="Proteomes" id="UP000242180">
    <property type="component" value="Unassembled WGS sequence"/>
</dbReference>
<evidence type="ECO:0000313" key="15">
    <source>
        <dbReference type="Proteomes" id="UP000242180"/>
    </source>
</evidence>
<dbReference type="EMBL" id="MCGN01000009">
    <property type="protein sequence ID" value="ORY93004.1"/>
    <property type="molecule type" value="Genomic_DNA"/>
</dbReference>
<keyword evidence="7 10" id="KW-0226">DNA condensation</keyword>
<comment type="subcellular location">
    <subcellularLocation>
        <location evidence="2">Chromosome</location>
    </subcellularLocation>
    <subcellularLocation>
        <location evidence="1">Nucleus</location>
    </subcellularLocation>
</comment>
<dbReference type="GO" id="GO:0042393">
    <property type="term" value="F:histone binding"/>
    <property type="evidence" value="ECO:0007669"/>
    <property type="project" value="TreeGrafter"/>
</dbReference>
<dbReference type="InParanoid" id="A0A1X2H3M3"/>
<feature type="compositionally biased region" description="Basic residues" evidence="11">
    <location>
        <begin position="1335"/>
        <end position="1345"/>
    </location>
</feature>